<dbReference type="InterPro" id="IPR006788">
    <property type="entry name" value="Myrip/Melanophilin"/>
</dbReference>
<feature type="region of interest" description="Disordered" evidence="5">
    <location>
        <begin position="416"/>
        <end position="510"/>
    </location>
</feature>
<dbReference type="GO" id="GO:0006886">
    <property type="term" value="P:intracellular protein transport"/>
    <property type="evidence" value="ECO:0007669"/>
    <property type="project" value="InterPro"/>
</dbReference>
<protein>
    <submittedName>
        <fullName evidence="7">Melanophilin</fullName>
    </submittedName>
</protein>
<dbReference type="InterPro" id="IPR011011">
    <property type="entry name" value="Znf_FYVE_PHD"/>
</dbReference>
<dbReference type="FunFam" id="3.30.40.10:FF:000018">
    <property type="entry name" value="Synaptotagmin-like 5, isoform CRA_a"/>
    <property type="match status" value="1"/>
</dbReference>
<dbReference type="InterPro" id="IPR041282">
    <property type="entry name" value="FYVE_2"/>
</dbReference>
<feature type="compositionally biased region" description="Low complexity" evidence="5">
    <location>
        <begin position="336"/>
        <end position="347"/>
    </location>
</feature>
<comment type="caution">
    <text evidence="7">The sequence shown here is derived from an EMBL/GenBank/DDBJ whole genome shotgun (WGS) entry which is preliminary data.</text>
</comment>
<feature type="compositionally biased region" description="Basic and acidic residues" evidence="5">
    <location>
        <begin position="433"/>
        <end position="443"/>
    </location>
</feature>
<feature type="region of interest" description="Disordered" evidence="5">
    <location>
        <begin position="278"/>
        <end position="390"/>
    </location>
</feature>
<feature type="compositionally biased region" description="Basic and acidic residues" evidence="5">
    <location>
        <begin position="750"/>
        <end position="763"/>
    </location>
</feature>
<feature type="domain" description="RabBD" evidence="6">
    <location>
        <begin position="58"/>
        <end position="178"/>
    </location>
</feature>
<evidence type="ECO:0000256" key="3">
    <source>
        <dbReference type="ARBA" id="ARBA00022833"/>
    </source>
</evidence>
<keyword evidence="3" id="KW-0862">Zinc</keyword>
<feature type="compositionally biased region" description="Low complexity" evidence="5">
    <location>
        <begin position="468"/>
        <end position="479"/>
    </location>
</feature>
<dbReference type="Gene3D" id="3.30.40.10">
    <property type="entry name" value="Zinc/RING finger domain, C3HC4 (zinc finger)"/>
    <property type="match status" value="1"/>
</dbReference>
<keyword evidence="8" id="KW-1185">Reference proteome</keyword>
<dbReference type="Pfam" id="PF02318">
    <property type="entry name" value="FYVE_2"/>
    <property type="match status" value="1"/>
</dbReference>
<dbReference type="GO" id="GO:0003779">
    <property type="term" value="F:actin binding"/>
    <property type="evidence" value="ECO:0007669"/>
    <property type="project" value="TreeGrafter"/>
</dbReference>
<dbReference type="PANTHER" id="PTHR14555">
    <property type="entry name" value="MYELIN-ASSOCIATED OLIGODENDROCYTIC BASIC PROTEIN MOBP -RELATED"/>
    <property type="match status" value="1"/>
</dbReference>
<name>A0AA41N6D3_SCICA</name>
<evidence type="ECO:0000313" key="7">
    <source>
        <dbReference type="EMBL" id="MBZ3884247.1"/>
    </source>
</evidence>
<keyword evidence="1" id="KW-0479">Metal-binding</keyword>
<feature type="compositionally biased region" description="Acidic residues" evidence="5">
    <location>
        <begin position="453"/>
        <end position="464"/>
    </location>
</feature>
<dbReference type="AlphaFoldDB" id="A0AA41N6D3"/>
<dbReference type="InterPro" id="IPR037442">
    <property type="entry name" value="Melanophilin_FYVE-rel_dom"/>
</dbReference>
<dbReference type="Pfam" id="PF04698">
    <property type="entry name" value="Rab_eff_C"/>
    <property type="match status" value="1"/>
</dbReference>
<sequence length="798" mass="86505">MELQFSEEAEEGADGRLDIHVSVLCGKWLASAGSLGLTTCDPVTLQGCLRPEAEMGRKLDLSKLTDEEAEHIWGVVQRDFDLRRREEERLEELRGRIEKESSKRELLSDTAHLKDTHCARCLRPYRLLVGSRRQCLDCGLFTCKSCSHVHPEEQGWLCDPCHLARVLKVGSLEWYHKPLRARFKHFGSAKVIRSLCGRLQGGGGPEPSLAERSGDSEETDEDGERGTEAQARPPSSRKKRLLSFRDVDFEEDLDPASQACHQPPSLSSVPVAAASPKLLSGEPCSEDAASQEDAVPGEAQAGASGCHPCPEEQPDSTSPTGQDALAELRLPGDSPTTTAGTAAALGTKLIRKERPPSQCLADVDSSDEDSSWTSRPAAQQCRRRGPAAAQSQILQLSKRVAAVEHLLVRLENTVMPPPAKGLAAHTEADREEEALRRKLEELTRNIIDQGTSSEEEGVEEEEAQLDGATPTRALPRAAPEVCTATDAEERSPRNPVPSSRTTDEELLELEDRVAVTASEVQQTESEVSDIESRIAALRAAGLTVKPSGKPRRKSNLPILLPRVAGKRGGSPEDPSRDPGNKGKVSDIESRIAALRAAGLTVKPSGKPRRKSNLPILLPRVAGKRGGSPEDPSRDPGNKGKMARSDTAESSDTAQHGKRLLVKSKSKEHKIQKGRAGLPHIRPSGTHPRSPSHRASLGPGQLVTRSARAAPLHPGRCSGLSLVQRATCVLTSQHYDCWAGQRPRRGWPQGQDRHTQSQAGKDDVSFDRKSAYCGSLTQRNPNGRKGVANHLFAVSSLAF</sequence>
<dbReference type="SUPFAM" id="SSF57903">
    <property type="entry name" value="FYVE/PHD zinc finger"/>
    <property type="match status" value="1"/>
</dbReference>
<keyword evidence="4" id="KW-0175">Coiled coil</keyword>
<dbReference type="GO" id="GO:0031267">
    <property type="term" value="F:small GTPase binding"/>
    <property type="evidence" value="ECO:0007669"/>
    <property type="project" value="InterPro"/>
</dbReference>
<feature type="compositionally biased region" description="Basic residues" evidence="5">
    <location>
        <begin position="655"/>
        <end position="672"/>
    </location>
</feature>
<dbReference type="CDD" id="cd15752">
    <property type="entry name" value="FYVE_SlaC2-a"/>
    <property type="match status" value="1"/>
</dbReference>
<feature type="region of interest" description="Disordered" evidence="5">
    <location>
        <begin position="739"/>
        <end position="763"/>
    </location>
</feature>
<dbReference type="InterPro" id="IPR051745">
    <property type="entry name" value="Intracell_Transport_Effector"/>
</dbReference>
<gene>
    <name evidence="7" type="ORF">SUZIE_176985</name>
</gene>
<feature type="region of interest" description="Disordered" evidence="5">
    <location>
        <begin position="198"/>
        <end position="241"/>
    </location>
</feature>
<dbReference type="InterPro" id="IPR010911">
    <property type="entry name" value="Rab_BD"/>
</dbReference>
<dbReference type="GO" id="GO:0017022">
    <property type="term" value="F:myosin binding"/>
    <property type="evidence" value="ECO:0007669"/>
    <property type="project" value="TreeGrafter"/>
</dbReference>
<dbReference type="PROSITE" id="PS50916">
    <property type="entry name" value="RABBD"/>
    <property type="match status" value="1"/>
</dbReference>
<evidence type="ECO:0000256" key="2">
    <source>
        <dbReference type="ARBA" id="ARBA00022771"/>
    </source>
</evidence>
<dbReference type="Proteomes" id="UP001166674">
    <property type="component" value="Unassembled WGS sequence"/>
</dbReference>
<feature type="compositionally biased region" description="Basic and acidic residues" evidence="5">
    <location>
        <begin position="626"/>
        <end position="646"/>
    </location>
</feature>
<feature type="compositionally biased region" description="Basic and acidic residues" evidence="5">
    <location>
        <begin position="569"/>
        <end position="589"/>
    </location>
</feature>
<evidence type="ECO:0000259" key="6">
    <source>
        <dbReference type="PROSITE" id="PS50916"/>
    </source>
</evidence>
<evidence type="ECO:0000256" key="5">
    <source>
        <dbReference type="SAM" id="MobiDB-lite"/>
    </source>
</evidence>
<accession>A0AA41N6D3</accession>
<dbReference type="EMBL" id="JAATJV010391951">
    <property type="protein sequence ID" value="MBZ3884247.1"/>
    <property type="molecule type" value="Genomic_DNA"/>
</dbReference>
<feature type="region of interest" description="Disordered" evidence="5">
    <location>
        <begin position="539"/>
        <end position="698"/>
    </location>
</feature>
<evidence type="ECO:0000313" key="8">
    <source>
        <dbReference type="Proteomes" id="UP001166674"/>
    </source>
</evidence>
<proteinExistence type="predicted"/>
<feature type="coiled-coil region" evidence="4">
    <location>
        <begin position="83"/>
        <end position="110"/>
    </location>
</feature>
<dbReference type="GO" id="GO:0030864">
    <property type="term" value="C:cortical actin cytoskeleton"/>
    <property type="evidence" value="ECO:0007669"/>
    <property type="project" value="TreeGrafter"/>
</dbReference>
<organism evidence="7 8">
    <name type="scientific">Sciurus carolinensis</name>
    <name type="common">Eastern gray squirrel</name>
    <dbReference type="NCBI Taxonomy" id="30640"/>
    <lineage>
        <taxon>Eukaryota</taxon>
        <taxon>Metazoa</taxon>
        <taxon>Chordata</taxon>
        <taxon>Craniata</taxon>
        <taxon>Vertebrata</taxon>
        <taxon>Euteleostomi</taxon>
        <taxon>Mammalia</taxon>
        <taxon>Eutheria</taxon>
        <taxon>Euarchontoglires</taxon>
        <taxon>Glires</taxon>
        <taxon>Rodentia</taxon>
        <taxon>Sciuromorpha</taxon>
        <taxon>Sciuridae</taxon>
        <taxon>Sciurinae</taxon>
        <taxon>Sciurini</taxon>
        <taxon>Sciurus</taxon>
    </lineage>
</organism>
<evidence type="ECO:0000256" key="1">
    <source>
        <dbReference type="ARBA" id="ARBA00022723"/>
    </source>
</evidence>
<dbReference type="GO" id="GO:0008270">
    <property type="term" value="F:zinc ion binding"/>
    <property type="evidence" value="ECO:0007669"/>
    <property type="project" value="UniProtKB-KW"/>
</dbReference>
<evidence type="ECO:0000256" key="4">
    <source>
        <dbReference type="SAM" id="Coils"/>
    </source>
</evidence>
<dbReference type="InterPro" id="IPR013083">
    <property type="entry name" value="Znf_RING/FYVE/PHD"/>
</dbReference>
<reference evidence="7" key="1">
    <citation type="submission" date="2020-03" db="EMBL/GenBank/DDBJ databases">
        <title>Studies in the Genomics of Life Span.</title>
        <authorList>
            <person name="Glass D."/>
        </authorList>
    </citation>
    <scope>NUCLEOTIDE SEQUENCE</scope>
    <source>
        <strain evidence="7">SUZIE</strain>
        <tissue evidence="7">Muscle</tissue>
    </source>
</reference>
<keyword evidence="2" id="KW-0863">Zinc-finger</keyword>
<dbReference type="PANTHER" id="PTHR14555:SF1">
    <property type="entry name" value="MELANOPHILIN"/>
    <property type="match status" value="1"/>
</dbReference>